<evidence type="ECO:0000256" key="1">
    <source>
        <dbReference type="SAM" id="MobiDB-lite"/>
    </source>
</evidence>
<feature type="compositionally biased region" description="Low complexity" evidence="1">
    <location>
        <begin position="50"/>
        <end position="67"/>
    </location>
</feature>
<evidence type="ECO:0000313" key="2">
    <source>
        <dbReference type="EMBL" id="KIP05644.1"/>
    </source>
</evidence>
<dbReference type="EMBL" id="KN840538">
    <property type="protein sequence ID" value="KIP05644.1"/>
    <property type="molecule type" value="Genomic_DNA"/>
</dbReference>
<evidence type="ECO:0000313" key="3">
    <source>
        <dbReference type="Proteomes" id="UP000053257"/>
    </source>
</evidence>
<organism evidence="2 3">
    <name type="scientific">Phlebiopsis gigantea (strain 11061_1 CR5-6)</name>
    <name type="common">White-rot fungus</name>
    <name type="synonym">Peniophora gigantea</name>
    <dbReference type="NCBI Taxonomy" id="745531"/>
    <lineage>
        <taxon>Eukaryota</taxon>
        <taxon>Fungi</taxon>
        <taxon>Dikarya</taxon>
        <taxon>Basidiomycota</taxon>
        <taxon>Agaricomycotina</taxon>
        <taxon>Agaricomycetes</taxon>
        <taxon>Polyporales</taxon>
        <taxon>Phanerochaetaceae</taxon>
        <taxon>Phlebiopsis</taxon>
    </lineage>
</organism>
<feature type="region of interest" description="Disordered" evidence="1">
    <location>
        <begin position="45"/>
        <end position="85"/>
    </location>
</feature>
<name>A0A0C3NKU7_PHLG1</name>
<proteinExistence type="predicted"/>
<accession>A0A0C3NKU7</accession>
<keyword evidence="3" id="KW-1185">Reference proteome</keyword>
<protein>
    <submittedName>
        <fullName evidence="2">Uncharacterized protein</fullName>
    </submittedName>
</protein>
<dbReference type="HOGENOM" id="CLU_1960374_0_0_1"/>
<gene>
    <name evidence="2" type="ORF">PHLGIDRAFT_119674</name>
</gene>
<sequence>MAIGAHSVSMWATAAFAIYSSPSGRTAAHDDERVTRAIAHAPGFARYGQAPSPGSARRTPPAARAPGDAVSPYTRPSAGAFRGNRRGVRALPDVRAPHAPPAVFSVCAPGGRWRAAAAFASLGAGAAP</sequence>
<dbReference type="AlphaFoldDB" id="A0A0C3NKU7"/>
<dbReference type="Proteomes" id="UP000053257">
    <property type="component" value="Unassembled WGS sequence"/>
</dbReference>
<reference evidence="2 3" key="1">
    <citation type="journal article" date="2014" name="PLoS Genet.">
        <title>Analysis of the Phlebiopsis gigantea genome, transcriptome and secretome provides insight into its pioneer colonization strategies of wood.</title>
        <authorList>
            <person name="Hori C."/>
            <person name="Ishida T."/>
            <person name="Igarashi K."/>
            <person name="Samejima M."/>
            <person name="Suzuki H."/>
            <person name="Master E."/>
            <person name="Ferreira P."/>
            <person name="Ruiz-Duenas F.J."/>
            <person name="Held B."/>
            <person name="Canessa P."/>
            <person name="Larrondo L.F."/>
            <person name="Schmoll M."/>
            <person name="Druzhinina I.S."/>
            <person name="Kubicek C.P."/>
            <person name="Gaskell J.A."/>
            <person name="Kersten P."/>
            <person name="St John F."/>
            <person name="Glasner J."/>
            <person name="Sabat G."/>
            <person name="Splinter BonDurant S."/>
            <person name="Syed K."/>
            <person name="Yadav J."/>
            <person name="Mgbeahuruike A.C."/>
            <person name="Kovalchuk A."/>
            <person name="Asiegbu F.O."/>
            <person name="Lackner G."/>
            <person name="Hoffmeister D."/>
            <person name="Rencoret J."/>
            <person name="Gutierrez A."/>
            <person name="Sun H."/>
            <person name="Lindquist E."/>
            <person name="Barry K."/>
            <person name="Riley R."/>
            <person name="Grigoriev I.V."/>
            <person name="Henrissat B."/>
            <person name="Kues U."/>
            <person name="Berka R.M."/>
            <person name="Martinez A.T."/>
            <person name="Covert S.F."/>
            <person name="Blanchette R.A."/>
            <person name="Cullen D."/>
        </authorList>
    </citation>
    <scope>NUCLEOTIDE SEQUENCE [LARGE SCALE GENOMIC DNA]</scope>
    <source>
        <strain evidence="2 3">11061_1 CR5-6</strain>
    </source>
</reference>